<dbReference type="Pfam" id="PF18299">
    <property type="entry name" value="R2K_2"/>
    <property type="match status" value="1"/>
</dbReference>
<organism evidence="2 3">
    <name type="scientific">Vibrio parahaemolyticus</name>
    <dbReference type="NCBI Taxonomy" id="670"/>
    <lineage>
        <taxon>Bacteria</taxon>
        <taxon>Pseudomonadati</taxon>
        <taxon>Pseudomonadota</taxon>
        <taxon>Gammaproteobacteria</taxon>
        <taxon>Vibrionales</taxon>
        <taxon>Vibrionaceae</taxon>
        <taxon>Vibrio</taxon>
    </lineage>
</organism>
<sequence>MIVLQKYKETGKIGKEEMAVLHHAIMEGLPYQYVSEDDIESISSIPEVSLFVGSVEGTRMALDALGKNLPLPNYYPEALTKFLGRHIEVGTIANVISRIASGERVFAKPVDQWKSWTGQVFSESEGFSILSQLDKSTKVWLAEEIEFESEFRVYVTNGKVVSIDQYSGDVDREINTDSITEAIGLLKNDDYHTDTYAFDWGLTKSGNLLLVEMNDAFAMGKYFKISNKEYYEFLHARWQSMTK</sequence>
<name>A0AAW8Q0B3_VIBPH</name>
<accession>A0AAW8Q0B3</accession>
<dbReference type="InterPro" id="IPR041261">
    <property type="entry name" value="R2K_2"/>
</dbReference>
<comment type="caution">
    <text evidence="2">The sequence shown here is derived from an EMBL/GenBank/DDBJ whole genome shotgun (WGS) entry which is preliminary data.</text>
</comment>
<proteinExistence type="predicted"/>
<dbReference type="RefSeq" id="WP_311020592.1">
    <property type="nucleotide sequence ID" value="NZ_JAUHGG010000003.1"/>
</dbReference>
<evidence type="ECO:0000313" key="3">
    <source>
        <dbReference type="Proteomes" id="UP001253193"/>
    </source>
</evidence>
<protein>
    <submittedName>
        <fullName evidence="2">ATP-grasp domain-containing protein</fullName>
    </submittedName>
</protein>
<dbReference type="AlphaFoldDB" id="A0AAW8Q0B3"/>
<reference evidence="2" key="1">
    <citation type="submission" date="2023-06" db="EMBL/GenBank/DDBJ databases">
        <title>Genomic Diversity of Vibrio spp. and Metagenomic Analysis of Pathogens in Florida Gulf Coastal Waters Following Hurricane Ian.</title>
        <authorList>
            <person name="Brumfield K.D."/>
        </authorList>
    </citation>
    <scope>NUCLEOTIDE SEQUENCE</scope>
    <source>
        <strain evidence="2">WBS2B-138</strain>
    </source>
</reference>
<evidence type="ECO:0000259" key="1">
    <source>
        <dbReference type="Pfam" id="PF18299"/>
    </source>
</evidence>
<feature type="domain" description="ATP-grasp" evidence="1">
    <location>
        <begin position="82"/>
        <end position="232"/>
    </location>
</feature>
<dbReference type="Proteomes" id="UP001253193">
    <property type="component" value="Unassembled WGS sequence"/>
</dbReference>
<gene>
    <name evidence="2" type="ORF">QX249_13545</name>
</gene>
<dbReference type="SUPFAM" id="SSF56059">
    <property type="entry name" value="Glutathione synthetase ATP-binding domain-like"/>
    <property type="match status" value="1"/>
</dbReference>
<dbReference type="EMBL" id="JAUHGG010000003">
    <property type="protein sequence ID" value="MDS1821677.1"/>
    <property type="molecule type" value="Genomic_DNA"/>
</dbReference>
<evidence type="ECO:0000313" key="2">
    <source>
        <dbReference type="EMBL" id="MDS1821677.1"/>
    </source>
</evidence>